<dbReference type="PANTHER" id="PTHR10954">
    <property type="entry name" value="RIBONUCLEASE H2 SUBUNIT A"/>
    <property type="match status" value="1"/>
</dbReference>
<keyword evidence="12 14" id="KW-0378">Hydrolase</keyword>
<proteinExistence type="inferred from homology"/>
<evidence type="ECO:0000256" key="14">
    <source>
        <dbReference type="HAMAP-Rule" id="MF_00052"/>
    </source>
</evidence>
<keyword evidence="10 14" id="KW-0479">Metal-binding</keyword>
<name>A0A0P6WTL1_9BACI</name>
<keyword evidence="8 14" id="KW-0963">Cytoplasm</keyword>
<dbReference type="HAMAP" id="MF_00052_B">
    <property type="entry name" value="RNase_HII_B"/>
    <property type="match status" value="1"/>
</dbReference>
<dbReference type="Pfam" id="PF01351">
    <property type="entry name" value="RNase_HII"/>
    <property type="match status" value="1"/>
</dbReference>
<dbReference type="eggNOG" id="COG0164">
    <property type="taxonomic scope" value="Bacteria"/>
</dbReference>
<comment type="caution">
    <text evidence="19">The sequence shown here is derived from an EMBL/GenBank/DDBJ whole genome shotgun (WGS) entry which is preliminary data.</text>
</comment>
<dbReference type="GO" id="GO:0043137">
    <property type="term" value="P:DNA replication, removal of RNA primer"/>
    <property type="evidence" value="ECO:0007669"/>
    <property type="project" value="TreeGrafter"/>
</dbReference>
<keyword evidence="9 14" id="KW-0540">Nuclease</keyword>
<evidence type="ECO:0000256" key="17">
    <source>
        <dbReference type="SAM" id="Coils"/>
    </source>
</evidence>
<sequence>MTKVHRTISEIKQLIGTLTESDPILEELKQDERKGVQKLLLQLERDRKKQAEEKKEFQNLTRYEQELRLQGFTRIAGIDEVGRGPLAGPVVTAAVILPHDFYLAGLNDSKKLSEGKREEYYEYIQNHAISIGIGMVHAEEIDSINIYQATKKAMNDAIIHLPVQPDYLLIDAMKLQSPYPSQSIIKGDSKSISIAAASIIAKVTRDRMMKEYAEKYPGYAFEKNAGYGTKDHLNGLEQLGVTPLHRKSFAPVKELLHTNG</sequence>
<evidence type="ECO:0000256" key="4">
    <source>
        <dbReference type="ARBA" id="ARBA00004496"/>
    </source>
</evidence>
<keyword evidence="11 14" id="KW-0255">Endonuclease</keyword>
<evidence type="ECO:0000256" key="7">
    <source>
        <dbReference type="ARBA" id="ARBA00019179"/>
    </source>
</evidence>
<dbReference type="GO" id="GO:0004523">
    <property type="term" value="F:RNA-DNA hybrid ribonuclease activity"/>
    <property type="evidence" value="ECO:0007669"/>
    <property type="project" value="UniProtKB-UniRule"/>
</dbReference>
<dbReference type="EMBL" id="LIXZ01000001">
    <property type="protein sequence ID" value="KPL61149.1"/>
    <property type="molecule type" value="Genomic_DNA"/>
</dbReference>
<dbReference type="FunFam" id="3.30.420.10:FF:000006">
    <property type="entry name" value="Ribonuclease HII"/>
    <property type="match status" value="1"/>
</dbReference>
<dbReference type="GO" id="GO:0006298">
    <property type="term" value="P:mismatch repair"/>
    <property type="evidence" value="ECO:0007669"/>
    <property type="project" value="TreeGrafter"/>
</dbReference>
<evidence type="ECO:0000256" key="5">
    <source>
        <dbReference type="ARBA" id="ARBA00007383"/>
    </source>
</evidence>
<feature type="coiled-coil region" evidence="17">
    <location>
        <begin position="33"/>
        <end position="61"/>
    </location>
</feature>
<dbReference type="PATRIC" id="fig|218284.4.peg.102"/>
<dbReference type="OrthoDB" id="9803420at2"/>
<dbReference type="PROSITE" id="PS51975">
    <property type="entry name" value="RNASE_H_2"/>
    <property type="match status" value="1"/>
</dbReference>
<comment type="function">
    <text evidence="3 14 16">Endonuclease that specifically degrades the RNA of RNA-DNA hybrids.</text>
</comment>
<feature type="domain" description="RNase H type-2" evidence="18">
    <location>
        <begin position="73"/>
        <end position="260"/>
    </location>
</feature>
<comment type="similarity">
    <text evidence="5 14 16">Belongs to the RNase HII family.</text>
</comment>
<accession>A0A0P6WTL1</accession>
<dbReference type="InterPro" id="IPR024567">
    <property type="entry name" value="RNase_HII/HIII_dom"/>
</dbReference>
<dbReference type="InterPro" id="IPR001352">
    <property type="entry name" value="RNase_HII/HIII"/>
</dbReference>
<evidence type="ECO:0000313" key="20">
    <source>
        <dbReference type="Proteomes" id="UP000050398"/>
    </source>
</evidence>
<evidence type="ECO:0000256" key="2">
    <source>
        <dbReference type="ARBA" id="ARBA00001946"/>
    </source>
</evidence>
<keyword evidence="13 14" id="KW-0464">Manganese</keyword>
<dbReference type="AlphaFoldDB" id="A0A0P6WTL1"/>
<reference evidence="19 20" key="1">
    <citation type="submission" date="2015-08" db="EMBL/GenBank/DDBJ databases">
        <title>Draft Genome Sequence of Bacillus vietnamensis UCD-SED5.</title>
        <authorList>
            <person name="Lee R.D."/>
            <person name="Jospin G."/>
            <person name="Lang J.M."/>
            <person name="Coil D.A."/>
            <person name="Eisen J.A."/>
        </authorList>
    </citation>
    <scope>NUCLEOTIDE SEQUENCE [LARGE SCALE GENOMIC DNA]</scope>
    <source>
        <strain evidence="19 20">UCD-SED5</strain>
    </source>
</reference>
<comment type="cofactor">
    <cofactor evidence="14 15">
        <name>Mn(2+)</name>
        <dbReference type="ChEBI" id="CHEBI:29035"/>
    </cofactor>
    <cofactor evidence="14 15">
        <name>Mg(2+)</name>
        <dbReference type="ChEBI" id="CHEBI:18420"/>
    </cofactor>
    <text evidence="14 15">Manganese or magnesium. Binds 1 divalent metal ion per monomer in the absence of substrate. May bind a second metal ion after substrate binding.</text>
</comment>
<feature type="binding site" evidence="14 15">
    <location>
        <position position="171"/>
    </location>
    <ligand>
        <name>a divalent metal cation</name>
        <dbReference type="ChEBI" id="CHEBI:60240"/>
    </ligand>
</feature>
<dbReference type="SUPFAM" id="SSF53098">
    <property type="entry name" value="Ribonuclease H-like"/>
    <property type="match status" value="1"/>
</dbReference>
<evidence type="ECO:0000256" key="11">
    <source>
        <dbReference type="ARBA" id="ARBA00022759"/>
    </source>
</evidence>
<evidence type="ECO:0000313" key="19">
    <source>
        <dbReference type="EMBL" id="KPL61149.1"/>
    </source>
</evidence>
<dbReference type="PANTHER" id="PTHR10954:SF18">
    <property type="entry name" value="RIBONUCLEASE HII"/>
    <property type="match status" value="1"/>
</dbReference>
<evidence type="ECO:0000256" key="9">
    <source>
        <dbReference type="ARBA" id="ARBA00022722"/>
    </source>
</evidence>
<dbReference type="GO" id="GO:0032299">
    <property type="term" value="C:ribonuclease H2 complex"/>
    <property type="evidence" value="ECO:0007669"/>
    <property type="project" value="TreeGrafter"/>
</dbReference>
<evidence type="ECO:0000259" key="18">
    <source>
        <dbReference type="PROSITE" id="PS51975"/>
    </source>
</evidence>
<evidence type="ECO:0000256" key="8">
    <source>
        <dbReference type="ARBA" id="ARBA00022490"/>
    </source>
</evidence>
<evidence type="ECO:0000256" key="3">
    <source>
        <dbReference type="ARBA" id="ARBA00004065"/>
    </source>
</evidence>
<evidence type="ECO:0000256" key="1">
    <source>
        <dbReference type="ARBA" id="ARBA00000077"/>
    </source>
</evidence>
<protein>
    <recommendedName>
        <fullName evidence="7 14">Ribonuclease HII</fullName>
        <shortName evidence="14">RNase HII</shortName>
        <ecNumber evidence="6 14">3.1.26.4</ecNumber>
    </recommendedName>
</protein>
<dbReference type="InterPro" id="IPR036397">
    <property type="entry name" value="RNaseH_sf"/>
</dbReference>
<comment type="cofactor">
    <cofactor evidence="2">
        <name>Mg(2+)</name>
        <dbReference type="ChEBI" id="CHEBI:18420"/>
    </cofactor>
</comment>
<evidence type="ECO:0000256" key="16">
    <source>
        <dbReference type="RuleBase" id="RU003515"/>
    </source>
</evidence>
<feature type="binding site" evidence="14 15">
    <location>
        <position position="79"/>
    </location>
    <ligand>
        <name>a divalent metal cation</name>
        <dbReference type="ChEBI" id="CHEBI:60240"/>
    </ligand>
</feature>
<dbReference type="EC" id="3.1.26.4" evidence="6 14"/>
<dbReference type="NCBIfam" id="NF000594">
    <property type="entry name" value="PRK00015.1-1"/>
    <property type="match status" value="1"/>
</dbReference>
<dbReference type="Proteomes" id="UP000050398">
    <property type="component" value="Unassembled WGS sequence"/>
</dbReference>
<evidence type="ECO:0000256" key="6">
    <source>
        <dbReference type="ARBA" id="ARBA00012180"/>
    </source>
</evidence>
<comment type="catalytic activity">
    <reaction evidence="1 14 15 16">
        <text>Endonucleolytic cleavage to 5'-phosphomonoester.</text>
        <dbReference type="EC" id="3.1.26.4"/>
    </reaction>
</comment>
<evidence type="ECO:0000256" key="15">
    <source>
        <dbReference type="PROSITE-ProRule" id="PRU01319"/>
    </source>
</evidence>
<comment type="subcellular location">
    <subcellularLocation>
        <location evidence="4 14">Cytoplasm</location>
    </subcellularLocation>
</comment>
<feature type="binding site" evidence="14 15">
    <location>
        <position position="80"/>
    </location>
    <ligand>
        <name>a divalent metal cation</name>
        <dbReference type="ChEBI" id="CHEBI:60240"/>
    </ligand>
</feature>
<dbReference type="GO" id="GO:0030145">
    <property type="term" value="F:manganese ion binding"/>
    <property type="evidence" value="ECO:0007669"/>
    <property type="project" value="UniProtKB-UniRule"/>
</dbReference>
<evidence type="ECO:0000256" key="12">
    <source>
        <dbReference type="ARBA" id="ARBA00022801"/>
    </source>
</evidence>
<organism evidence="19 20">
    <name type="scientific">Rossellomorea vietnamensis</name>
    <dbReference type="NCBI Taxonomy" id="218284"/>
    <lineage>
        <taxon>Bacteria</taxon>
        <taxon>Bacillati</taxon>
        <taxon>Bacillota</taxon>
        <taxon>Bacilli</taxon>
        <taxon>Bacillales</taxon>
        <taxon>Bacillaceae</taxon>
        <taxon>Rossellomorea</taxon>
    </lineage>
</organism>
<keyword evidence="17" id="KW-0175">Coiled coil</keyword>
<evidence type="ECO:0000256" key="13">
    <source>
        <dbReference type="ARBA" id="ARBA00023211"/>
    </source>
</evidence>
<dbReference type="InterPro" id="IPR022898">
    <property type="entry name" value="RNase_HII"/>
</dbReference>
<gene>
    <name evidence="14" type="primary">rnhB</name>
    <name evidence="19" type="ORF">AM506_00495</name>
</gene>
<dbReference type="GO" id="GO:0003723">
    <property type="term" value="F:RNA binding"/>
    <property type="evidence" value="ECO:0007669"/>
    <property type="project" value="UniProtKB-UniRule"/>
</dbReference>
<dbReference type="InterPro" id="IPR012337">
    <property type="entry name" value="RNaseH-like_sf"/>
</dbReference>
<dbReference type="Gene3D" id="3.30.420.10">
    <property type="entry name" value="Ribonuclease H-like superfamily/Ribonuclease H"/>
    <property type="match status" value="1"/>
</dbReference>
<dbReference type="RefSeq" id="WP_060669770.1">
    <property type="nucleotide sequence ID" value="NZ_LIXZ01000001.1"/>
</dbReference>
<evidence type="ECO:0000256" key="10">
    <source>
        <dbReference type="ARBA" id="ARBA00022723"/>
    </source>
</evidence>
<dbReference type="GO" id="GO:0005737">
    <property type="term" value="C:cytoplasm"/>
    <property type="evidence" value="ECO:0007669"/>
    <property type="project" value="UniProtKB-SubCell"/>
</dbReference>
<dbReference type="NCBIfam" id="NF000595">
    <property type="entry name" value="PRK00015.1-3"/>
    <property type="match status" value="1"/>
</dbReference>
<dbReference type="CDD" id="cd07182">
    <property type="entry name" value="RNase_HII_bacteria_HII_like"/>
    <property type="match status" value="1"/>
</dbReference>